<reference evidence="2" key="1">
    <citation type="submission" date="2020-06" db="EMBL/GenBank/DDBJ databases">
        <authorList>
            <person name="Li T."/>
            <person name="Hu X."/>
            <person name="Zhang T."/>
            <person name="Song X."/>
            <person name="Zhang H."/>
            <person name="Dai N."/>
            <person name="Sheng W."/>
            <person name="Hou X."/>
            <person name="Wei L."/>
        </authorList>
    </citation>
    <scope>NUCLEOTIDE SEQUENCE</scope>
    <source>
        <strain evidence="2">G01</strain>
        <tissue evidence="2">Leaf</tissue>
    </source>
</reference>
<sequence length="139" mass="15981">MTEKIEDTLHLLYKQYAHSSLEHTSKDQDSIQDNIFMQLDGEDDPNELLESQFPKHLEEEQCAESKSEVTRYLFDGCENLSKDFDVLKCWKSNSSKYLILSKIAKDVLAIPVSTIASESAFSTVVVYLMHLGVLFLQKW</sequence>
<dbReference type="AlphaFoldDB" id="A0AAW2IYZ2"/>
<reference evidence="2" key="2">
    <citation type="journal article" date="2024" name="Plant">
        <title>Genomic evolution and insights into agronomic trait innovations of Sesamum species.</title>
        <authorList>
            <person name="Miao H."/>
            <person name="Wang L."/>
            <person name="Qu L."/>
            <person name="Liu H."/>
            <person name="Sun Y."/>
            <person name="Le M."/>
            <person name="Wang Q."/>
            <person name="Wei S."/>
            <person name="Zheng Y."/>
            <person name="Lin W."/>
            <person name="Duan Y."/>
            <person name="Cao H."/>
            <person name="Xiong S."/>
            <person name="Wang X."/>
            <person name="Wei L."/>
            <person name="Li C."/>
            <person name="Ma Q."/>
            <person name="Ju M."/>
            <person name="Zhao R."/>
            <person name="Li G."/>
            <person name="Mu C."/>
            <person name="Tian Q."/>
            <person name="Mei H."/>
            <person name="Zhang T."/>
            <person name="Gao T."/>
            <person name="Zhang H."/>
        </authorList>
    </citation>
    <scope>NUCLEOTIDE SEQUENCE</scope>
    <source>
        <strain evidence="2">G01</strain>
    </source>
</reference>
<accession>A0AAW2IYZ2</accession>
<dbReference type="Pfam" id="PF05699">
    <property type="entry name" value="Dimer_Tnp_hAT"/>
    <property type="match status" value="1"/>
</dbReference>
<dbReference type="SUPFAM" id="SSF53098">
    <property type="entry name" value="Ribonuclease H-like"/>
    <property type="match status" value="1"/>
</dbReference>
<feature type="domain" description="HAT C-terminal dimerisation" evidence="1">
    <location>
        <begin position="69"/>
        <end position="123"/>
    </location>
</feature>
<organism evidence="2">
    <name type="scientific">Sesamum angustifolium</name>
    <dbReference type="NCBI Taxonomy" id="2727405"/>
    <lineage>
        <taxon>Eukaryota</taxon>
        <taxon>Viridiplantae</taxon>
        <taxon>Streptophyta</taxon>
        <taxon>Embryophyta</taxon>
        <taxon>Tracheophyta</taxon>
        <taxon>Spermatophyta</taxon>
        <taxon>Magnoliopsida</taxon>
        <taxon>eudicotyledons</taxon>
        <taxon>Gunneridae</taxon>
        <taxon>Pentapetalae</taxon>
        <taxon>asterids</taxon>
        <taxon>lamiids</taxon>
        <taxon>Lamiales</taxon>
        <taxon>Pedaliaceae</taxon>
        <taxon>Sesamum</taxon>
    </lineage>
</organism>
<name>A0AAW2IYZ2_9LAMI</name>
<dbReference type="PANTHER" id="PTHR23272:SF193">
    <property type="entry name" value="OS07G0624100 PROTEIN"/>
    <property type="match status" value="1"/>
</dbReference>
<evidence type="ECO:0000259" key="1">
    <source>
        <dbReference type="Pfam" id="PF05699"/>
    </source>
</evidence>
<proteinExistence type="predicted"/>
<dbReference type="PANTHER" id="PTHR23272">
    <property type="entry name" value="BED FINGER-RELATED"/>
    <property type="match status" value="1"/>
</dbReference>
<protein>
    <submittedName>
        <fullName evidence="2">AC transposase</fullName>
    </submittedName>
</protein>
<dbReference type="InterPro" id="IPR012337">
    <property type="entry name" value="RNaseH-like_sf"/>
</dbReference>
<gene>
    <name evidence="2" type="ORF">Sangu_2689800</name>
</gene>
<dbReference type="EMBL" id="JACGWK010001487">
    <property type="protein sequence ID" value="KAL0287491.1"/>
    <property type="molecule type" value="Genomic_DNA"/>
</dbReference>
<dbReference type="GO" id="GO:0046983">
    <property type="term" value="F:protein dimerization activity"/>
    <property type="evidence" value="ECO:0007669"/>
    <property type="project" value="InterPro"/>
</dbReference>
<dbReference type="InterPro" id="IPR008906">
    <property type="entry name" value="HATC_C_dom"/>
</dbReference>
<evidence type="ECO:0000313" key="2">
    <source>
        <dbReference type="EMBL" id="KAL0287491.1"/>
    </source>
</evidence>
<comment type="caution">
    <text evidence="2">The sequence shown here is derived from an EMBL/GenBank/DDBJ whole genome shotgun (WGS) entry which is preliminary data.</text>
</comment>